<gene>
    <name evidence="8" type="ORF">SBAD_LOCUS9328</name>
</gene>
<comment type="subcellular location">
    <subcellularLocation>
        <location evidence="1">Nucleus</location>
    </subcellularLocation>
</comment>
<evidence type="ECO:0000256" key="1">
    <source>
        <dbReference type="ARBA" id="ARBA00004123"/>
    </source>
</evidence>
<accession>A0A183J0D0</accession>
<dbReference type="EMBL" id="UZAM01012583">
    <property type="protein sequence ID" value="VDP22532.1"/>
    <property type="molecule type" value="Genomic_DNA"/>
</dbReference>
<evidence type="ECO:0000256" key="3">
    <source>
        <dbReference type="ARBA" id="ARBA00023015"/>
    </source>
</evidence>
<dbReference type="OrthoDB" id="153872at2759"/>
<dbReference type="WBParaSite" id="SBAD_0000966201-mRNA-1">
    <property type="protein sequence ID" value="SBAD_0000966201-mRNA-1"/>
    <property type="gene ID" value="SBAD_0000966201"/>
</dbReference>
<evidence type="ECO:0000256" key="6">
    <source>
        <dbReference type="SAM" id="MobiDB-lite"/>
    </source>
</evidence>
<feature type="compositionally biased region" description="Basic and acidic residues" evidence="6">
    <location>
        <begin position="115"/>
        <end position="132"/>
    </location>
</feature>
<keyword evidence="9" id="KW-1185">Reference proteome</keyword>
<dbReference type="GO" id="GO:0051123">
    <property type="term" value="P:RNA polymerase II preinitiation complex assembly"/>
    <property type="evidence" value="ECO:0007669"/>
    <property type="project" value="TreeGrafter"/>
</dbReference>
<dbReference type="AlphaFoldDB" id="A0A183J0D0"/>
<reference evidence="8 9" key="2">
    <citation type="submission" date="2018-11" db="EMBL/GenBank/DDBJ databases">
        <authorList>
            <consortium name="Pathogen Informatics"/>
        </authorList>
    </citation>
    <scope>NUCLEOTIDE SEQUENCE [LARGE SCALE GENOMIC DNA]</scope>
</reference>
<keyword evidence="5" id="KW-0539">Nucleus</keyword>
<dbReference type="InterPro" id="IPR006751">
    <property type="entry name" value="TAFII55_prot_cons_reg"/>
</dbReference>
<dbReference type="CDD" id="cd08047">
    <property type="entry name" value="TAF7"/>
    <property type="match status" value="1"/>
</dbReference>
<dbReference type="InterPro" id="IPR037817">
    <property type="entry name" value="TAF7"/>
</dbReference>
<dbReference type="GO" id="GO:0005669">
    <property type="term" value="C:transcription factor TFIID complex"/>
    <property type="evidence" value="ECO:0007669"/>
    <property type="project" value="InterPro"/>
</dbReference>
<organism evidence="10">
    <name type="scientific">Soboliphyme baturini</name>
    <dbReference type="NCBI Taxonomy" id="241478"/>
    <lineage>
        <taxon>Eukaryota</taxon>
        <taxon>Metazoa</taxon>
        <taxon>Ecdysozoa</taxon>
        <taxon>Nematoda</taxon>
        <taxon>Enoplea</taxon>
        <taxon>Dorylaimia</taxon>
        <taxon>Dioctophymatida</taxon>
        <taxon>Dioctophymatoidea</taxon>
        <taxon>Soboliphymatidae</taxon>
        <taxon>Soboliphyme</taxon>
    </lineage>
</organism>
<dbReference type="PANTHER" id="PTHR12228">
    <property type="entry name" value="TRANSCRIPTION INITIATION FACTOR TFIID 55 KD SUBUNIT-RELATED"/>
    <property type="match status" value="1"/>
</dbReference>
<evidence type="ECO:0000313" key="8">
    <source>
        <dbReference type="EMBL" id="VDP22532.1"/>
    </source>
</evidence>
<evidence type="ECO:0000256" key="4">
    <source>
        <dbReference type="ARBA" id="ARBA00023163"/>
    </source>
</evidence>
<dbReference type="Pfam" id="PF04658">
    <property type="entry name" value="TAFII55_N"/>
    <property type="match status" value="1"/>
</dbReference>
<name>A0A183J0D0_9BILA</name>
<dbReference type="Proteomes" id="UP000270296">
    <property type="component" value="Unassembled WGS sequence"/>
</dbReference>
<sequence length="138" mass="15961">MSIGKRSQADLAEELVELENHFILRLPLEHATRLCSYVRQGIGALRDKLQISFQPDIRNAAVKVDHYLFKAKLMDLPNIIETLKTVDKKNCYKVVDISQILVCDEEKENEPPAVDSKKDEENDKAEKKKEKQYQWPHG</sequence>
<feature type="region of interest" description="Disordered" evidence="6">
    <location>
        <begin position="107"/>
        <end position="138"/>
    </location>
</feature>
<proteinExistence type="inferred from homology"/>
<dbReference type="SMART" id="SM01370">
    <property type="entry name" value="TAFII55_N"/>
    <property type="match status" value="1"/>
</dbReference>
<reference evidence="10" key="1">
    <citation type="submission" date="2016-06" db="UniProtKB">
        <authorList>
            <consortium name="WormBaseParasite"/>
        </authorList>
    </citation>
    <scope>IDENTIFICATION</scope>
</reference>
<feature type="domain" description="TAFII55 protein conserved region" evidence="7">
    <location>
        <begin position="18"/>
        <end position="138"/>
    </location>
</feature>
<evidence type="ECO:0000256" key="5">
    <source>
        <dbReference type="ARBA" id="ARBA00023242"/>
    </source>
</evidence>
<evidence type="ECO:0000313" key="9">
    <source>
        <dbReference type="Proteomes" id="UP000270296"/>
    </source>
</evidence>
<dbReference type="PANTHER" id="PTHR12228:SF0">
    <property type="entry name" value="TATA-BOX BINDING PROTEIN ASSOCIATED FACTOR 7"/>
    <property type="match status" value="1"/>
</dbReference>
<keyword evidence="3" id="KW-0805">Transcription regulation</keyword>
<evidence type="ECO:0000313" key="10">
    <source>
        <dbReference type="WBParaSite" id="SBAD_0000966201-mRNA-1"/>
    </source>
</evidence>
<keyword evidence="4" id="KW-0804">Transcription</keyword>
<comment type="similarity">
    <text evidence="2">Belongs to the TAF7 family.</text>
</comment>
<evidence type="ECO:0000259" key="7">
    <source>
        <dbReference type="SMART" id="SM01370"/>
    </source>
</evidence>
<protein>
    <submittedName>
        <fullName evidence="10">TAFII55_N domain-containing protein</fullName>
    </submittedName>
</protein>
<dbReference type="GO" id="GO:0016251">
    <property type="term" value="F:RNA polymerase II general transcription initiation factor activity"/>
    <property type="evidence" value="ECO:0007669"/>
    <property type="project" value="TreeGrafter"/>
</dbReference>
<evidence type="ECO:0000256" key="2">
    <source>
        <dbReference type="ARBA" id="ARBA00009368"/>
    </source>
</evidence>